<dbReference type="PANTHER" id="PTHR37423">
    <property type="entry name" value="SOLUBLE LYTIC MUREIN TRANSGLYCOSYLASE-RELATED"/>
    <property type="match status" value="1"/>
</dbReference>
<reference evidence="7" key="1">
    <citation type="submission" date="2022-08" db="EMBL/GenBank/DDBJ databases">
        <title>Nisaea acidiphila sp. nov., isolated from a marine algal debris and emended description of the genus Nisaea Urios et al. 2008.</title>
        <authorList>
            <person name="Kwon K."/>
        </authorList>
    </citation>
    <scope>NUCLEOTIDE SEQUENCE</scope>
    <source>
        <strain evidence="7">MEBiC11861</strain>
    </source>
</reference>
<feature type="signal peptide" evidence="5">
    <location>
        <begin position="1"/>
        <end position="22"/>
    </location>
</feature>
<dbReference type="Proteomes" id="UP001060336">
    <property type="component" value="Chromosome"/>
</dbReference>
<evidence type="ECO:0000256" key="1">
    <source>
        <dbReference type="ARBA" id="ARBA00004339"/>
    </source>
</evidence>
<evidence type="ECO:0000256" key="4">
    <source>
        <dbReference type="ARBA" id="ARBA00023237"/>
    </source>
</evidence>
<dbReference type="GO" id="GO:0009279">
    <property type="term" value="C:cell outer membrane"/>
    <property type="evidence" value="ECO:0007669"/>
    <property type="project" value="UniProtKB-SubCell"/>
</dbReference>
<evidence type="ECO:0000313" key="8">
    <source>
        <dbReference type="Proteomes" id="UP001060336"/>
    </source>
</evidence>
<dbReference type="InterPro" id="IPR001638">
    <property type="entry name" value="Solute-binding_3/MltF_N"/>
</dbReference>
<comment type="similarity">
    <text evidence="2">Belongs to the transglycosylase Slt family.</text>
</comment>
<keyword evidence="8" id="KW-1185">Reference proteome</keyword>
<evidence type="ECO:0000313" key="7">
    <source>
        <dbReference type="EMBL" id="UUX50179.1"/>
    </source>
</evidence>
<keyword evidence="5" id="KW-0732">Signal</keyword>
<dbReference type="AlphaFoldDB" id="A0A9J7ARE4"/>
<name>A0A9J7ARE4_9PROT</name>
<dbReference type="KEGG" id="naci:NUH88_00455"/>
<comment type="subcellular location">
    <subcellularLocation>
        <location evidence="1">Cell outer membrane</location>
        <topology evidence="1">Peripheral membrane protein</topology>
    </subcellularLocation>
</comment>
<keyword evidence="4" id="KW-0998">Cell outer membrane</keyword>
<evidence type="ECO:0000256" key="5">
    <source>
        <dbReference type="SAM" id="SignalP"/>
    </source>
</evidence>
<keyword evidence="4" id="KW-0472">Membrane</keyword>
<feature type="chain" id="PRO_5039904877" evidence="5">
    <location>
        <begin position="23"/>
        <end position="487"/>
    </location>
</feature>
<dbReference type="Pfam" id="PF01464">
    <property type="entry name" value="SLT"/>
    <property type="match status" value="1"/>
</dbReference>
<evidence type="ECO:0000256" key="2">
    <source>
        <dbReference type="ARBA" id="ARBA00007734"/>
    </source>
</evidence>
<dbReference type="InterPro" id="IPR023346">
    <property type="entry name" value="Lysozyme-like_dom_sf"/>
</dbReference>
<organism evidence="7 8">
    <name type="scientific">Nisaea acidiphila</name>
    <dbReference type="NCBI Taxonomy" id="1862145"/>
    <lineage>
        <taxon>Bacteria</taxon>
        <taxon>Pseudomonadati</taxon>
        <taxon>Pseudomonadota</taxon>
        <taxon>Alphaproteobacteria</taxon>
        <taxon>Rhodospirillales</taxon>
        <taxon>Thalassobaculaceae</taxon>
        <taxon>Nisaea</taxon>
    </lineage>
</organism>
<dbReference type="PANTHER" id="PTHR37423:SF2">
    <property type="entry name" value="MEMBRANE-BOUND LYTIC MUREIN TRANSGLYCOSYLASE C"/>
    <property type="match status" value="1"/>
</dbReference>
<dbReference type="Pfam" id="PF00497">
    <property type="entry name" value="SBP_bac_3"/>
    <property type="match status" value="1"/>
</dbReference>
<dbReference type="SUPFAM" id="SSF53955">
    <property type="entry name" value="Lysozyme-like"/>
    <property type="match status" value="1"/>
</dbReference>
<accession>A0A9J7ARE4</accession>
<evidence type="ECO:0000259" key="6">
    <source>
        <dbReference type="SMART" id="SM00062"/>
    </source>
</evidence>
<sequence>MRNILLLLAVLLPFASMSPALGQTPGQTGTSDIDPLLEHALTRWTGDLDGILERGFIRVATANSPMYFRADGATEGGLAVEFQHIFETYLNNHYKKQRKRRSYAVVLMPMARDKIIPAVLNGVADIAIANLTITPERRKEVSFTIPTRKNVRELVVAGPSGAGVKSFDDLAATPIHVRRSSSYFEHLSALNTKRKAAGKPEIEVREIDDKLEDFDILELVNSEVIAATVVDDHKAEIYAEVLDGLRVIPELAVHEGGEIAWAVRPDNPDLLKAMNAFAKTVRKGSLTGNILIKRFFNKETLVENVGTDTAVKRFEETVDIIRNYAGLYEFDWLMITAQGYQESRLDQSKKSHVGAIGIMQVMPRTARDPVVGIPNIEIADANVHAGVKYLRHLFDHYFDDPEISDLDRVLFSFAAYNAGPGNIAKSRRKAAKMGLDPNVWFDNVEIATARSVSREPVIYVRNIYKYFVSYKFLQVAHRSKAGPANSQ</sequence>
<dbReference type="CDD" id="cd01009">
    <property type="entry name" value="PBP2_YfhD_N"/>
    <property type="match status" value="1"/>
</dbReference>
<dbReference type="Gene3D" id="1.10.530.10">
    <property type="match status" value="1"/>
</dbReference>
<evidence type="ECO:0000256" key="3">
    <source>
        <dbReference type="ARBA" id="ARBA00009387"/>
    </source>
</evidence>
<gene>
    <name evidence="7" type="ORF">NUH88_00455</name>
</gene>
<protein>
    <submittedName>
        <fullName evidence="7">Transporter substrate-binding domain-containing protein</fullName>
    </submittedName>
</protein>
<dbReference type="SMART" id="SM00062">
    <property type="entry name" value="PBPb"/>
    <property type="match status" value="1"/>
</dbReference>
<dbReference type="RefSeq" id="WP_257769255.1">
    <property type="nucleotide sequence ID" value="NZ_CP102480.1"/>
</dbReference>
<dbReference type="InterPro" id="IPR008258">
    <property type="entry name" value="Transglycosylase_SLT_dom_1"/>
</dbReference>
<feature type="domain" description="Solute-binding protein family 3/N-terminal" evidence="6">
    <location>
        <begin position="56"/>
        <end position="299"/>
    </location>
</feature>
<dbReference type="Gene3D" id="3.40.190.10">
    <property type="entry name" value="Periplasmic binding protein-like II"/>
    <property type="match status" value="2"/>
</dbReference>
<dbReference type="SUPFAM" id="SSF53850">
    <property type="entry name" value="Periplasmic binding protein-like II"/>
    <property type="match status" value="1"/>
</dbReference>
<dbReference type="CDD" id="cd13403">
    <property type="entry name" value="MLTF-like"/>
    <property type="match status" value="1"/>
</dbReference>
<dbReference type="EMBL" id="CP102480">
    <property type="protein sequence ID" value="UUX50179.1"/>
    <property type="molecule type" value="Genomic_DNA"/>
</dbReference>
<proteinExistence type="inferred from homology"/>
<comment type="similarity">
    <text evidence="3">Belongs to the virb1 family.</text>
</comment>